<dbReference type="Gene3D" id="3.30.565.10">
    <property type="entry name" value="Histidine kinase-like ATPase, C-terminal domain"/>
    <property type="match status" value="1"/>
</dbReference>
<evidence type="ECO:0000313" key="8">
    <source>
        <dbReference type="EMBL" id="ANK14348.1"/>
    </source>
</evidence>
<dbReference type="SMART" id="SM00387">
    <property type="entry name" value="HATPase_c"/>
    <property type="match status" value="1"/>
</dbReference>
<gene>
    <name evidence="8" type="ORF">A9D12_12565</name>
</gene>
<keyword evidence="9" id="KW-1185">Reference proteome</keyword>
<dbReference type="AlphaFoldDB" id="A0A192D773"/>
<dbReference type="KEGG" id="pns:A9D12_12565"/>
<sequence>MDQAETLLGAYGVTDAHDRLLTADAPLAELQERCGGDLPGTLAIPELLALVQQSRRMGLRIARGFAAFDGDAEISGFARIHPLGVGEGGGCEVLVENWQRSVVTFPSAREMAERIDAIDRATAEVSARLDARQCLRVLSARAPDAQALEAAALASLGGDWTTLVELVGITHHQPLHWRLLDGAHCRFAGSQRNWRVRMIPMGPDALEPQGFELLLVAEEPLAPMAAPSPADEDEDAPEQSPTRLVGTALTPVLRQPVARIIANAETMRARLAGPLRDEYSEYAGTIASAGQHLAAMLDDLADLEVVESPGFAAAREHVDLADAAARAAGILGVRAANRETVLRVEGQQGGAVAVGEFRRVLQILINLIGNAVAYSPAASTVTIDATAPAEAGRVAITVADQGPGISPEQMARVFDKFERLGRHGDGDNGMGKDTGSGLGLYISRRLAEAMDGTLTVSAAPGGGALFRLDLPAA</sequence>
<dbReference type="Pfam" id="PF02518">
    <property type="entry name" value="HATPase_c"/>
    <property type="match status" value="1"/>
</dbReference>
<evidence type="ECO:0000256" key="5">
    <source>
        <dbReference type="ARBA" id="ARBA00022777"/>
    </source>
</evidence>
<dbReference type="STRING" id="1112.A9D12_12565"/>
<dbReference type="Proteomes" id="UP000078263">
    <property type="component" value="Chromosome"/>
</dbReference>
<dbReference type="InterPro" id="IPR005467">
    <property type="entry name" value="His_kinase_dom"/>
</dbReference>
<reference evidence="8 9" key="1">
    <citation type="submission" date="2016-05" db="EMBL/GenBank/DDBJ databases">
        <title>Compelete Genome Sequence of Bacteriochlorophyll-Synthesizing Bacterium Porphyrobacter neustonensis DSM 9434.</title>
        <authorList>
            <person name="Shi X.-L."/>
            <person name="Wu Y.-H."/>
            <person name="Cheng H."/>
            <person name="Xu L."/>
            <person name="Zhang X.-Q."/>
            <person name="Wang C.-S."/>
            <person name="Xu X.-W."/>
        </authorList>
    </citation>
    <scope>NUCLEOTIDE SEQUENCE [LARGE SCALE GENOMIC DNA]</scope>
    <source>
        <strain evidence="8 9">DSM 9434</strain>
    </source>
</reference>
<keyword evidence="4" id="KW-0808">Transferase</keyword>
<dbReference type="InterPro" id="IPR004358">
    <property type="entry name" value="Sig_transdc_His_kin-like_C"/>
</dbReference>
<comment type="catalytic activity">
    <reaction evidence="1">
        <text>ATP + protein L-histidine = ADP + protein N-phospho-L-histidine.</text>
        <dbReference type="EC" id="2.7.13.3"/>
    </reaction>
</comment>
<evidence type="ECO:0000256" key="3">
    <source>
        <dbReference type="ARBA" id="ARBA00022553"/>
    </source>
</evidence>
<dbReference type="SUPFAM" id="SSF55874">
    <property type="entry name" value="ATPase domain of HSP90 chaperone/DNA topoisomerase II/histidine kinase"/>
    <property type="match status" value="1"/>
</dbReference>
<dbReference type="InterPro" id="IPR003594">
    <property type="entry name" value="HATPase_dom"/>
</dbReference>
<dbReference type="PANTHER" id="PTHR43711">
    <property type="entry name" value="TWO-COMPONENT HISTIDINE KINASE"/>
    <property type="match status" value="1"/>
</dbReference>
<organism evidence="8 9">
    <name type="scientific">Erythrobacter neustonensis</name>
    <dbReference type="NCBI Taxonomy" id="1112"/>
    <lineage>
        <taxon>Bacteria</taxon>
        <taxon>Pseudomonadati</taxon>
        <taxon>Pseudomonadota</taxon>
        <taxon>Alphaproteobacteria</taxon>
        <taxon>Sphingomonadales</taxon>
        <taxon>Erythrobacteraceae</taxon>
        <taxon>Erythrobacter/Porphyrobacter group</taxon>
        <taxon>Erythrobacter</taxon>
    </lineage>
</organism>
<dbReference type="PANTHER" id="PTHR43711:SF1">
    <property type="entry name" value="HISTIDINE KINASE 1"/>
    <property type="match status" value="1"/>
</dbReference>
<evidence type="ECO:0000313" key="9">
    <source>
        <dbReference type="Proteomes" id="UP000078263"/>
    </source>
</evidence>
<dbReference type="InterPro" id="IPR036890">
    <property type="entry name" value="HATPase_C_sf"/>
</dbReference>
<evidence type="ECO:0000256" key="6">
    <source>
        <dbReference type="ARBA" id="ARBA00023012"/>
    </source>
</evidence>
<feature type="domain" description="Histidine kinase" evidence="7">
    <location>
        <begin position="248"/>
        <end position="473"/>
    </location>
</feature>
<dbReference type="EC" id="2.7.13.3" evidence="2"/>
<dbReference type="PROSITE" id="PS50109">
    <property type="entry name" value="HIS_KIN"/>
    <property type="match status" value="1"/>
</dbReference>
<evidence type="ECO:0000259" key="7">
    <source>
        <dbReference type="PROSITE" id="PS50109"/>
    </source>
</evidence>
<dbReference type="InterPro" id="IPR036097">
    <property type="entry name" value="HisK_dim/P_sf"/>
</dbReference>
<proteinExistence type="predicted"/>
<dbReference type="PRINTS" id="PR00344">
    <property type="entry name" value="BCTRLSENSOR"/>
</dbReference>
<evidence type="ECO:0000256" key="2">
    <source>
        <dbReference type="ARBA" id="ARBA00012438"/>
    </source>
</evidence>
<dbReference type="InterPro" id="IPR003661">
    <property type="entry name" value="HisK_dim/P_dom"/>
</dbReference>
<dbReference type="SUPFAM" id="SSF47384">
    <property type="entry name" value="Homodimeric domain of signal transducing histidine kinase"/>
    <property type="match status" value="1"/>
</dbReference>
<dbReference type="Pfam" id="PF00512">
    <property type="entry name" value="HisKA"/>
    <property type="match status" value="1"/>
</dbReference>
<keyword evidence="5 8" id="KW-0418">Kinase</keyword>
<dbReference type="OrthoDB" id="7933832at2"/>
<dbReference type="Gene3D" id="1.10.287.130">
    <property type="match status" value="1"/>
</dbReference>
<keyword evidence="6" id="KW-0902">Two-component regulatory system</keyword>
<name>A0A192D773_9SPHN</name>
<accession>A0A192D773</accession>
<evidence type="ECO:0000256" key="4">
    <source>
        <dbReference type="ARBA" id="ARBA00022679"/>
    </source>
</evidence>
<evidence type="ECO:0000256" key="1">
    <source>
        <dbReference type="ARBA" id="ARBA00000085"/>
    </source>
</evidence>
<dbReference type="InterPro" id="IPR050736">
    <property type="entry name" value="Sensor_HK_Regulatory"/>
</dbReference>
<protein>
    <recommendedName>
        <fullName evidence="2">histidine kinase</fullName>
        <ecNumber evidence="2">2.7.13.3</ecNumber>
    </recommendedName>
</protein>
<dbReference type="EMBL" id="CP016033">
    <property type="protein sequence ID" value="ANK14348.1"/>
    <property type="molecule type" value="Genomic_DNA"/>
</dbReference>
<keyword evidence="3" id="KW-0597">Phosphoprotein</keyword>
<dbReference type="GO" id="GO:0000155">
    <property type="term" value="F:phosphorelay sensor kinase activity"/>
    <property type="evidence" value="ECO:0007669"/>
    <property type="project" value="InterPro"/>
</dbReference>